<proteinExistence type="inferred from homology"/>
<dbReference type="PANTHER" id="PTHR30012:SF0">
    <property type="entry name" value="TYPE II SECRETION SYSTEM PROTEIN F-RELATED"/>
    <property type="match status" value="1"/>
</dbReference>
<dbReference type="Pfam" id="PF00482">
    <property type="entry name" value="T2SSF"/>
    <property type="match status" value="1"/>
</dbReference>
<evidence type="ECO:0000256" key="3">
    <source>
        <dbReference type="ARBA" id="ARBA00022475"/>
    </source>
</evidence>
<evidence type="ECO:0000256" key="7">
    <source>
        <dbReference type="SAM" id="Phobius"/>
    </source>
</evidence>
<organism evidence="9 10">
    <name type="scientific">Tigheibacillus halophilus</name>
    <dbReference type="NCBI Taxonomy" id="361280"/>
    <lineage>
        <taxon>Bacteria</taxon>
        <taxon>Bacillati</taxon>
        <taxon>Bacillota</taxon>
        <taxon>Bacilli</taxon>
        <taxon>Bacillales</taxon>
        <taxon>Bacillaceae</taxon>
        <taxon>Tigheibacillus</taxon>
    </lineage>
</organism>
<accession>A0ABU5CBG5</accession>
<evidence type="ECO:0000313" key="10">
    <source>
        <dbReference type="Proteomes" id="UP001281447"/>
    </source>
</evidence>
<evidence type="ECO:0000256" key="1">
    <source>
        <dbReference type="ARBA" id="ARBA00004651"/>
    </source>
</evidence>
<evidence type="ECO:0000256" key="5">
    <source>
        <dbReference type="ARBA" id="ARBA00022989"/>
    </source>
</evidence>
<evidence type="ECO:0000256" key="6">
    <source>
        <dbReference type="ARBA" id="ARBA00023136"/>
    </source>
</evidence>
<dbReference type="Gene3D" id="1.20.81.30">
    <property type="entry name" value="Type II secretion system (T2SS), domain F"/>
    <property type="match status" value="1"/>
</dbReference>
<feature type="transmembrane region" description="Helical" evidence="7">
    <location>
        <begin position="116"/>
        <end position="134"/>
    </location>
</feature>
<keyword evidence="6 7" id="KW-0472">Membrane</keyword>
<evidence type="ECO:0000313" key="9">
    <source>
        <dbReference type="EMBL" id="MDY0396674.1"/>
    </source>
</evidence>
<dbReference type="InterPro" id="IPR018076">
    <property type="entry name" value="T2SS_GspF_dom"/>
</dbReference>
<evidence type="ECO:0000259" key="8">
    <source>
        <dbReference type="Pfam" id="PF00482"/>
    </source>
</evidence>
<sequence>MVTFLMKKFRKNGLSDELQLRFLQRLQRTLANGYPLLEALDTIRWDRRLANTAVQIIDMLKRGLALDEALEQTKFHPSICSYLHLSRNIGNVAESLDKCIEMFQKRCEYLRKFQQLSRYPLLLIIVFSLLLFFIKKECIAGFSGFIPNKLTSFDNCYCFIICNRLFDEFDCRGQYIRNKRYPFFGNMVKTESALKPVFVSTAPCPFIACTLE</sequence>
<comment type="caution">
    <text evidence="9">The sequence shown here is derived from an EMBL/GenBank/DDBJ whole genome shotgun (WGS) entry which is preliminary data.</text>
</comment>
<keyword evidence="5 7" id="KW-1133">Transmembrane helix</keyword>
<evidence type="ECO:0000256" key="4">
    <source>
        <dbReference type="ARBA" id="ARBA00022692"/>
    </source>
</evidence>
<gene>
    <name evidence="9" type="ORF">RWE15_23185</name>
</gene>
<evidence type="ECO:0000256" key="2">
    <source>
        <dbReference type="ARBA" id="ARBA00005745"/>
    </source>
</evidence>
<dbReference type="Proteomes" id="UP001281447">
    <property type="component" value="Unassembled WGS sequence"/>
</dbReference>
<name>A0ABU5CBG5_9BACI</name>
<keyword evidence="4 7" id="KW-0812">Transmembrane</keyword>
<keyword evidence="3" id="KW-1003">Cell membrane</keyword>
<protein>
    <submittedName>
        <fullName evidence="9">Type II secretion system F family protein</fullName>
    </submittedName>
</protein>
<keyword evidence="10" id="KW-1185">Reference proteome</keyword>
<dbReference type="InterPro" id="IPR003004">
    <property type="entry name" value="GspF/PilC"/>
</dbReference>
<comment type="similarity">
    <text evidence="2">Belongs to the GSP F family.</text>
</comment>
<reference evidence="9 10" key="1">
    <citation type="submission" date="2023-10" db="EMBL/GenBank/DDBJ databases">
        <title>Virgibacillus halophilus 5B73C genome.</title>
        <authorList>
            <person name="Miliotis G."/>
            <person name="Sengupta P."/>
            <person name="Hameed A."/>
            <person name="Chuvochina M."/>
            <person name="Mcdonagh F."/>
            <person name="Simpson A.C."/>
            <person name="Singh N.K."/>
            <person name="Rekha P.D."/>
            <person name="Raman K."/>
            <person name="Hugenholtz P."/>
            <person name="Venkateswaran K."/>
        </authorList>
    </citation>
    <scope>NUCLEOTIDE SEQUENCE [LARGE SCALE GENOMIC DNA]</scope>
    <source>
        <strain evidence="9 10">5B73C</strain>
    </source>
</reference>
<comment type="subcellular location">
    <subcellularLocation>
        <location evidence="1">Cell membrane</location>
        <topology evidence="1">Multi-pass membrane protein</topology>
    </subcellularLocation>
</comment>
<feature type="domain" description="Type II secretion system protein GspF" evidence="8">
    <location>
        <begin position="22"/>
        <end position="134"/>
    </location>
</feature>
<dbReference type="PANTHER" id="PTHR30012">
    <property type="entry name" value="GENERAL SECRETION PATHWAY PROTEIN"/>
    <property type="match status" value="1"/>
</dbReference>
<dbReference type="EMBL" id="JAWDIP010000004">
    <property type="protein sequence ID" value="MDY0396674.1"/>
    <property type="molecule type" value="Genomic_DNA"/>
</dbReference>
<dbReference type="InterPro" id="IPR042094">
    <property type="entry name" value="T2SS_GspF_sf"/>
</dbReference>